<evidence type="ECO:0000313" key="1">
    <source>
        <dbReference type="EMBL" id="EST46358.1"/>
    </source>
</evidence>
<dbReference type="VEuPathDB" id="GiardiaDB:SS50377_28206"/>
<dbReference type="AlphaFoldDB" id="V6LQ37"/>
<evidence type="ECO:0000313" key="2">
    <source>
        <dbReference type="EMBL" id="KAH0570231.1"/>
    </source>
</evidence>
<evidence type="ECO:0000313" key="3">
    <source>
        <dbReference type="Proteomes" id="UP000018208"/>
    </source>
</evidence>
<reference evidence="1 2" key="1">
    <citation type="journal article" date="2014" name="PLoS Genet.">
        <title>The Genome of Spironucleus salmonicida Highlights a Fish Pathogen Adapted to Fluctuating Environments.</title>
        <authorList>
            <person name="Xu F."/>
            <person name="Jerlstrom-Hultqvist J."/>
            <person name="Einarsson E."/>
            <person name="Astvaldsson A."/>
            <person name="Svard S.G."/>
            <person name="Andersson J.O."/>
        </authorList>
    </citation>
    <scope>NUCLEOTIDE SEQUENCE</scope>
    <source>
        <strain evidence="2">ATCC 50377</strain>
    </source>
</reference>
<name>V6LQ37_9EUKA</name>
<proteinExistence type="predicted"/>
<dbReference type="Proteomes" id="UP000018208">
    <property type="component" value="Unassembled WGS sequence"/>
</dbReference>
<sequence>MIIFAKNKQIVKSQQIDQPILQNLLNTTDTYFATDFPAFPNAFKSHYLNSTFIYMNQFVQISTISPMMDHLCQIFYFYYANDLPKDSDDLIISTLNYLKLTIMSQTEIAKISSSFRPFVVQKSNSIVQKLIYEDYNVLNNCYCIYHSVQYKNLCLSEIGAPKFVFGLLHRILHSQDRVIQREICTPVFDEIIGTAPQTWILDKNFDFKGQADQLEFSPNSSFQSKFSKPAYLIFSQKDDISCLKIVTGTLRPEIILGTNIVEMLNQQKYMNSIQMIVTNSIETLEKLDLRSGEIVFQNNKLFCISNLTLQMDLVESIIKNLYFKENEKYENLTSDSQIMSIGYNLYVGRTENCIVISQRQDMEIDIFNGL</sequence>
<dbReference type="EMBL" id="KI546076">
    <property type="protein sequence ID" value="EST46358.1"/>
    <property type="molecule type" value="Genomic_DNA"/>
</dbReference>
<gene>
    <name evidence="1" type="ORF">SS50377_13601</name>
    <name evidence="2" type="ORF">SS50377_28206</name>
</gene>
<accession>V6LQ37</accession>
<keyword evidence="3" id="KW-1185">Reference proteome</keyword>
<organism evidence="1">
    <name type="scientific">Spironucleus salmonicida</name>
    <dbReference type="NCBI Taxonomy" id="348837"/>
    <lineage>
        <taxon>Eukaryota</taxon>
        <taxon>Metamonada</taxon>
        <taxon>Diplomonadida</taxon>
        <taxon>Hexamitidae</taxon>
        <taxon>Hexamitinae</taxon>
        <taxon>Spironucleus</taxon>
    </lineage>
</organism>
<dbReference type="EMBL" id="AUWU02000008">
    <property type="protein sequence ID" value="KAH0570231.1"/>
    <property type="molecule type" value="Genomic_DNA"/>
</dbReference>
<protein>
    <submittedName>
        <fullName evidence="1">Uncharacterized protein</fullName>
    </submittedName>
</protein>
<reference evidence="2" key="2">
    <citation type="submission" date="2020-12" db="EMBL/GenBank/DDBJ databases">
        <title>New Spironucleus salmonicida genome in near-complete chromosomes.</title>
        <authorList>
            <person name="Xu F."/>
            <person name="Kurt Z."/>
            <person name="Jimenez-Gonzalez A."/>
            <person name="Astvaldsson A."/>
            <person name="Andersson J.O."/>
            <person name="Svard S.G."/>
        </authorList>
    </citation>
    <scope>NUCLEOTIDE SEQUENCE</scope>
    <source>
        <strain evidence="2">ATCC 50377</strain>
    </source>
</reference>